<feature type="compositionally biased region" description="Low complexity" evidence="6">
    <location>
        <begin position="273"/>
        <end position="282"/>
    </location>
</feature>
<dbReference type="InterPro" id="IPR035914">
    <property type="entry name" value="Sperma_CUB_dom_sf"/>
</dbReference>
<feature type="compositionally biased region" description="Polar residues" evidence="6">
    <location>
        <begin position="163"/>
        <end position="176"/>
    </location>
</feature>
<keyword evidence="1" id="KW-0732">Signal</keyword>
<comment type="caution">
    <text evidence="5">Lacks conserved residue(s) required for the propagation of feature annotation.</text>
</comment>
<accession>A0AAV2Q6D1</accession>
<keyword evidence="9" id="KW-1185">Reference proteome</keyword>
<keyword evidence="3 5" id="KW-1015">Disulfide bond</keyword>
<dbReference type="Proteomes" id="UP001497623">
    <property type="component" value="Unassembled WGS sequence"/>
</dbReference>
<sequence length="289" mass="32076">VGCGGQFFTSSGILQSPGYTEEDCHNGEDCFWTITTQEGTTIKLEVIHLDMEYHHDCVFDALLIRDGFSPISSQLGKICGIYDSNNKPIFRSSGNKVLIHYKTDDLRCSKGFTLKWESEGCPDPLPCPTESSLPCPPCPKCPKAVCPPSLNCTKPDLRLRPNTEPNTQFNTSQESEVTSKEENKYQTPANRVDHRVGNSQTIIPELESHVTRAHEIYLSTPIPHDDLQEESNIPTKKNDQANVHIIGHISYQSPTPNPITVHYTTLASSEPGTSHSTSLHSSSDIHKYP</sequence>
<evidence type="ECO:0000256" key="6">
    <source>
        <dbReference type="SAM" id="MobiDB-lite"/>
    </source>
</evidence>
<dbReference type="Pfam" id="PF00431">
    <property type="entry name" value="CUB"/>
    <property type="match status" value="1"/>
</dbReference>
<evidence type="ECO:0000313" key="9">
    <source>
        <dbReference type="Proteomes" id="UP001497623"/>
    </source>
</evidence>
<dbReference type="PANTHER" id="PTHR46908:SF4">
    <property type="entry name" value="TUMOR NECROSIS FACTOR-INDUCIBLE GENE 6 PROTEIN"/>
    <property type="match status" value="1"/>
</dbReference>
<feature type="domain" description="CUB" evidence="7">
    <location>
        <begin position="3"/>
        <end position="119"/>
    </location>
</feature>
<evidence type="ECO:0000259" key="7">
    <source>
        <dbReference type="PROSITE" id="PS01180"/>
    </source>
</evidence>
<dbReference type="SUPFAM" id="SSF49854">
    <property type="entry name" value="Spermadhesin, CUB domain"/>
    <property type="match status" value="1"/>
</dbReference>
<dbReference type="InterPro" id="IPR000859">
    <property type="entry name" value="CUB_dom"/>
</dbReference>
<keyword evidence="4" id="KW-0325">Glycoprotein</keyword>
<dbReference type="InterPro" id="IPR052129">
    <property type="entry name" value="Spermadhesin-Link_domain"/>
</dbReference>
<dbReference type="SMART" id="SM00042">
    <property type="entry name" value="CUB"/>
    <property type="match status" value="1"/>
</dbReference>
<evidence type="ECO:0000256" key="2">
    <source>
        <dbReference type="ARBA" id="ARBA00022737"/>
    </source>
</evidence>
<feature type="non-terminal residue" evidence="8">
    <location>
        <position position="289"/>
    </location>
</feature>
<feature type="region of interest" description="Disordered" evidence="6">
    <location>
        <begin position="156"/>
        <end position="188"/>
    </location>
</feature>
<comment type="caution">
    <text evidence="8">The sequence shown here is derived from an EMBL/GenBank/DDBJ whole genome shotgun (WGS) entry which is preliminary data.</text>
</comment>
<gene>
    <name evidence="8" type="ORF">MNOR_LOCUS8677</name>
</gene>
<dbReference type="PROSITE" id="PS01180">
    <property type="entry name" value="CUB"/>
    <property type="match status" value="1"/>
</dbReference>
<feature type="non-terminal residue" evidence="8">
    <location>
        <position position="1"/>
    </location>
</feature>
<dbReference type="EMBL" id="CAXKWB010004060">
    <property type="protein sequence ID" value="CAL4071881.1"/>
    <property type="molecule type" value="Genomic_DNA"/>
</dbReference>
<evidence type="ECO:0000313" key="8">
    <source>
        <dbReference type="EMBL" id="CAL4071881.1"/>
    </source>
</evidence>
<dbReference type="AlphaFoldDB" id="A0AAV2Q6D1"/>
<dbReference type="Gene3D" id="2.60.120.290">
    <property type="entry name" value="Spermadhesin, CUB domain"/>
    <property type="match status" value="1"/>
</dbReference>
<evidence type="ECO:0000256" key="5">
    <source>
        <dbReference type="PROSITE-ProRule" id="PRU00059"/>
    </source>
</evidence>
<dbReference type="PANTHER" id="PTHR46908">
    <property type="entry name" value="CUBILIN-LIKE PROTEIN"/>
    <property type="match status" value="1"/>
</dbReference>
<organism evidence="8 9">
    <name type="scientific">Meganyctiphanes norvegica</name>
    <name type="common">Northern krill</name>
    <name type="synonym">Thysanopoda norvegica</name>
    <dbReference type="NCBI Taxonomy" id="48144"/>
    <lineage>
        <taxon>Eukaryota</taxon>
        <taxon>Metazoa</taxon>
        <taxon>Ecdysozoa</taxon>
        <taxon>Arthropoda</taxon>
        <taxon>Crustacea</taxon>
        <taxon>Multicrustacea</taxon>
        <taxon>Malacostraca</taxon>
        <taxon>Eumalacostraca</taxon>
        <taxon>Eucarida</taxon>
        <taxon>Euphausiacea</taxon>
        <taxon>Euphausiidae</taxon>
        <taxon>Meganyctiphanes</taxon>
    </lineage>
</organism>
<evidence type="ECO:0000256" key="3">
    <source>
        <dbReference type="ARBA" id="ARBA00023157"/>
    </source>
</evidence>
<dbReference type="FunFam" id="2.60.120.290:FF:000003">
    <property type="entry name" value="Neuropilin"/>
    <property type="match status" value="1"/>
</dbReference>
<reference evidence="8 9" key="1">
    <citation type="submission" date="2024-05" db="EMBL/GenBank/DDBJ databases">
        <authorList>
            <person name="Wallberg A."/>
        </authorList>
    </citation>
    <scope>NUCLEOTIDE SEQUENCE [LARGE SCALE GENOMIC DNA]</scope>
</reference>
<proteinExistence type="predicted"/>
<name>A0AAV2Q6D1_MEGNR</name>
<evidence type="ECO:0000256" key="1">
    <source>
        <dbReference type="ARBA" id="ARBA00022729"/>
    </source>
</evidence>
<feature type="region of interest" description="Disordered" evidence="6">
    <location>
        <begin position="267"/>
        <end position="289"/>
    </location>
</feature>
<evidence type="ECO:0000256" key="4">
    <source>
        <dbReference type="ARBA" id="ARBA00023180"/>
    </source>
</evidence>
<dbReference type="CDD" id="cd00041">
    <property type="entry name" value="CUB"/>
    <property type="match status" value="1"/>
</dbReference>
<keyword evidence="2" id="KW-0677">Repeat</keyword>
<protein>
    <recommendedName>
        <fullName evidence="7">CUB domain-containing protein</fullName>
    </recommendedName>
</protein>
<feature type="disulfide bond" evidence="5">
    <location>
        <begin position="3"/>
        <end position="30"/>
    </location>
</feature>